<evidence type="ECO:0000313" key="9">
    <source>
        <dbReference type="Proteomes" id="UP000774750"/>
    </source>
</evidence>
<proteinExistence type="inferred from homology"/>
<dbReference type="Gene3D" id="3.40.1370.10">
    <property type="match status" value="1"/>
</dbReference>
<evidence type="ECO:0000256" key="5">
    <source>
        <dbReference type="ARBA" id="ARBA00035244"/>
    </source>
</evidence>
<evidence type="ECO:0000256" key="2">
    <source>
        <dbReference type="ARBA" id="ARBA00011838"/>
    </source>
</evidence>
<keyword evidence="9" id="KW-1185">Reference proteome</keyword>
<keyword evidence="4 6" id="KW-0687">Ribonucleoprotein</keyword>
<keyword evidence="6" id="KW-0699">rRNA-binding</keyword>
<comment type="function">
    <text evidence="6">One of the primary rRNA binding proteins, this protein initially binds near the 5'-end of the 23S rRNA. It is important during the early stages of 50S assembly. It makes multiple contacts with different domains of the 23S rRNA in the assembled 50S subunit and ribosome.</text>
</comment>
<dbReference type="HAMAP" id="MF_01328_B">
    <property type="entry name" value="Ribosomal_uL4_B"/>
    <property type="match status" value="1"/>
</dbReference>
<dbReference type="GO" id="GO:0006412">
    <property type="term" value="P:translation"/>
    <property type="evidence" value="ECO:0007669"/>
    <property type="project" value="UniProtKB-UniRule"/>
</dbReference>
<evidence type="ECO:0000256" key="1">
    <source>
        <dbReference type="ARBA" id="ARBA00010528"/>
    </source>
</evidence>
<dbReference type="InterPro" id="IPR023574">
    <property type="entry name" value="Ribosomal_uL4_dom_sf"/>
</dbReference>
<comment type="caution">
    <text evidence="8">The sequence shown here is derived from an EMBL/GenBank/DDBJ whole genome shotgun (WGS) entry which is preliminary data.</text>
</comment>
<evidence type="ECO:0000256" key="4">
    <source>
        <dbReference type="ARBA" id="ARBA00023274"/>
    </source>
</evidence>
<organism evidence="8 9">
    <name type="scientific">Merdimmobilis hominis</name>
    <dbReference type="NCBI Taxonomy" id="2897707"/>
    <lineage>
        <taxon>Bacteria</taxon>
        <taxon>Bacillati</taxon>
        <taxon>Bacillota</taxon>
        <taxon>Clostridia</taxon>
        <taxon>Eubacteriales</taxon>
        <taxon>Oscillospiraceae</taxon>
        <taxon>Merdimmobilis</taxon>
    </lineage>
</organism>
<dbReference type="RefSeq" id="WP_204446734.1">
    <property type="nucleotide sequence ID" value="NZ_JACJKY010000011.1"/>
</dbReference>
<evidence type="ECO:0000256" key="7">
    <source>
        <dbReference type="SAM" id="MobiDB-lite"/>
    </source>
</evidence>
<evidence type="ECO:0000256" key="3">
    <source>
        <dbReference type="ARBA" id="ARBA00022980"/>
    </source>
</evidence>
<reference evidence="8" key="2">
    <citation type="journal article" date="2021" name="Sci. Rep.">
        <title>The distribution of antibiotic resistance genes in chicken gut microbiota commensals.</title>
        <authorList>
            <person name="Juricova H."/>
            <person name="Matiasovicova J."/>
            <person name="Kubasova T."/>
            <person name="Cejkova D."/>
            <person name="Rychlik I."/>
        </authorList>
    </citation>
    <scope>NUCLEOTIDE SEQUENCE</scope>
    <source>
        <strain evidence="8">An559</strain>
    </source>
</reference>
<evidence type="ECO:0000256" key="6">
    <source>
        <dbReference type="HAMAP-Rule" id="MF_01328"/>
    </source>
</evidence>
<dbReference type="Pfam" id="PF00573">
    <property type="entry name" value="Ribosomal_L4"/>
    <property type="match status" value="1"/>
</dbReference>
<reference evidence="8" key="1">
    <citation type="submission" date="2020-08" db="EMBL/GenBank/DDBJ databases">
        <authorList>
            <person name="Cejkova D."/>
            <person name="Kubasova T."/>
            <person name="Jahodarova E."/>
            <person name="Rychlik I."/>
        </authorList>
    </citation>
    <scope>NUCLEOTIDE SEQUENCE</scope>
    <source>
        <strain evidence="8">An559</strain>
    </source>
</reference>
<dbReference type="PANTHER" id="PTHR10746">
    <property type="entry name" value="50S RIBOSOMAL PROTEIN L4"/>
    <property type="match status" value="1"/>
</dbReference>
<dbReference type="SUPFAM" id="SSF52166">
    <property type="entry name" value="Ribosomal protein L4"/>
    <property type="match status" value="1"/>
</dbReference>
<dbReference type="GO" id="GO:1990904">
    <property type="term" value="C:ribonucleoprotein complex"/>
    <property type="evidence" value="ECO:0007669"/>
    <property type="project" value="UniProtKB-KW"/>
</dbReference>
<keyword evidence="3 6" id="KW-0689">Ribosomal protein</keyword>
<comment type="function">
    <text evidence="6">Forms part of the polypeptide exit tunnel.</text>
</comment>
<dbReference type="NCBIfam" id="TIGR03953">
    <property type="entry name" value="rplD_bact"/>
    <property type="match status" value="1"/>
</dbReference>
<dbReference type="Proteomes" id="UP000774750">
    <property type="component" value="Unassembled WGS sequence"/>
</dbReference>
<accession>A0A938X8M4</accession>
<sequence>MANIQVLNMAGKEVSTIELSDAIFGIEPNTAVMHAAVVNYLANQRQGTQSTLTRTEVSGGGRKPWRQKGTGHARQGSIRAPQWTHGGVALGPKPRDYSYSLNKKVKRLALKSALSSKVAENNLVVVDSITMDSFKTKTIVEMLAALNVTGKALIVLPELDEKVIKSANNIAGVKTTLVNTLNTYDVLNYDKFVVVVDAVKKIEEVYA</sequence>
<comment type="subunit">
    <text evidence="2 6">Part of the 50S ribosomal subunit.</text>
</comment>
<dbReference type="GO" id="GO:0019843">
    <property type="term" value="F:rRNA binding"/>
    <property type="evidence" value="ECO:0007669"/>
    <property type="project" value="UniProtKB-UniRule"/>
</dbReference>
<feature type="region of interest" description="Disordered" evidence="7">
    <location>
        <begin position="48"/>
        <end position="77"/>
    </location>
</feature>
<keyword evidence="6" id="KW-0694">RNA-binding</keyword>
<name>A0A938X8M4_9FIRM</name>
<evidence type="ECO:0000313" key="8">
    <source>
        <dbReference type="EMBL" id="MBM6921135.1"/>
    </source>
</evidence>
<dbReference type="GO" id="GO:0005840">
    <property type="term" value="C:ribosome"/>
    <property type="evidence" value="ECO:0007669"/>
    <property type="project" value="UniProtKB-KW"/>
</dbReference>
<dbReference type="InterPro" id="IPR013005">
    <property type="entry name" value="Ribosomal_uL4-like"/>
</dbReference>
<dbReference type="AlphaFoldDB" id="A0A938X8M4"/>
<dbReference type="GO" id="GO:0003735">
    <property type="term" value="F:structural constituent of ribosome"/>
    <property type="evidence" value="ECO:0007669"/>
    <property type="project" value="InterPro"/>
</dbReference>
<dbReference type="InterPro" id="IPR002136">
    <property type="entry name" value="Ribosomal_uL4"/>
</dbReference>
<protein>
    <recommendedName>
        <fullName evidence="5 6">Large ribosomal subunit protein uL4</fullName>
    </recommendedName>
</protein>
<dbReference type="EMBL" id="JACJKY010000011">
    <property type="protein sequence ID" value="MBM6921135.1"/>
    <property type="molecule type" value="Genomic_DNA"/>
</dbReference>
<dbReference type="PANTHER" id="PTHR10746:SF6">
    <property type="entry name" value="LARGE RIBOSOMAL SUBUNIT PROTEIN UL4M"/>
    <property type="match status" value="1"/>
</dbReference>
<gene>
    <name evidence="6 8" type="primary">rplD</name>
    <name evidence="8" type="ORF">H6A12_08210</name>
</gene>
<comment type="similarity">
    <text evidence="1 6">Belongs to the universal ribosomal protein uL4 family.</text>
</comment>